<dbReference type="Gene3D" id="2.60.120.200">
    <property type="match status" value="1"/>
</dbReference>
<dbReference type="Proteomes" id="UP000051580">
    <property type="component" value="Unassembled WGS sequence"/>
</dbReference>
<comment type="caution">
    <text evidence="1">The sequence shown here is derived from an EMBL/GenBank/DDBJ whole genome shotgun (WGS) entry which is preliminary data.</text>
</comment>
<accession>A0A0R1UR97</accession>
<evidence type="ECO:0008006" key="3">
    <source>
        <dbReference type="Google" id="ProtNLM"/>
    </source>
</evidence>
<name>A0A0R1UR97_9LACO</name>
<dbReference type="InterPro" id="IPR013320">
    <property type="entry name" value="ConA-like_dom_sf"/>
</dbReference>
<protein>
    <recommendedName>
        <fullName evidence="3">Extracellular protein</fullName>
    </recommendedName>
</protein>
<proteinExistence type="predicted"/>
<dbReference type="STRING" id="1423753.FD28_GL002215"/>
<dbReference type="SUPFAM" id="SSF49899">
    <property type="entry name" value="Concanavalin A-like lectins/glucanases"/>
    <property type="match status" value="1"/>
</dbReference>
<evidence type="ECO:0000313" key="1">
    <source>
        <dbReference type="EMBL" id="KRL95727.1"/>
    </source>
</evidence>
<organism evidence="1 2">
    <name type="scientific">Levilactobacillus hammesii DSM 16381</name>
    <dbReference type="NCBI Taxonomy" id="1423753"/>
    <lineage>
        <taxon>Bacteria</taxon>
        <taxon>Bacillati</taxon>
        <taxon>Bacillota</taxon>
        <taxon>Bacilli</taxon>
        <taxon>Lactobacillales</taxon>
        <taxon>Lactobacillaceae</taxon>
        <taxon>Levilactobacillus</taxon>
    </lineage>
</organism>
<gene>
    <name evidence="1" type="ORF">FD28_GL002215</name>
</gene>
<dbReference type="Pfam" id="PF18483">
    <property type="entry name" value="Lectin_L-type_dom"/>
    <property type="match status" value="1"/>
</dbReference>
<reference evidence="1 2" key="1">
    <citation type="journal article" date="2015" name="Genome Announc.">
        <title>Expanding the biotechnology potential of lactobacilli through comparative genomics of 213 strains and associated genera.</title>
        <authorList>
            <person name="Sun Z."/>
            <person name="Harris H.M."/>
            <person name="McCann A."/>
            <person name="Guo C."/>
            <person name="Argimon S."/>
            <person name="Zhang W."/>
            <person name="Yang X."/>
            <person name="Jeffery I.B."/>
            <person name="Cooney J.C."/>
            <person name="Kagawa T.F."/>
            <person name="Liu W."/>
            <person name="Song Y."/>
            <person name="Salvetti E."/>
            <person name="Wrobel A."/>
            <person name="Rasinkangas P."/>
            <person name="Parkhill J."/>
            <person name="Rea M.C."/>
            <person name="O'Sullivan O."/>
            <person name="Ritari J."/>
            <person name="Douillard F.P."/>
            <person name="Paul Ross R."/>
            <person name="Yang R."/>
            <person name="Briner A.E."/>
            <person name="Felis G.E."/>
            <person name="de Vos W.M."/>
            <person name="Barrangou R."/>
            <person name="Klaenhammer T.R."/>
            <person name="Caufield P.W."/>
            <person name="Cui Y."/>
            <person name="Zhang H."/>
            <person name="O'Toole P.W."/>
        </authorList>
    </citation>
    <scope>NUCLEOTIDE SEQUENCE [LARGE SCALE GENOMIC DNA]</scope>
    <source>
        <strain evidence="1 2">DSM 16381</strain>
    </source>
</reference>
<dbReference type="EMBL" id="AZFS01000045">
    <property type="protein sequence ID" value="KRL95727.1"/>
    <property type="molecule type" value="Genomic_DNA"/>
</dbReference>
<dbReference type="AlphaFoldDB" id="A0A0R1UR97"/>
<evidence type="ECO:0000313" key="2">
    <source>
        <dbReference type="Proteomes" id="UP000051580"/>
    </source>
</evidence>
<dbReference type="PATRIC" id="fig|1423753.3.peg.2324"/>
<sequence>MVGVLFMGSGLTGHAADTPDQDATDLTAAQASMPQGLPLSDYFTIGNFDGINSAKVQDSTNPNTLGTQAVQLTNGKDQLGTIWAGSALAFDLSRNEKASMWMYFGNKKGQAGDGMAFVLQNDPRGTKATAVKKDGTPARGESMGVWGYPDDLTSTNSGTVASQAIQNSWALEFDTFVNNQYIYDNYMNATNFDNNLKQPHIADGFPAKTGTYQRKALLSSDGKNYNYATIMTHQNSISGTDSSFLSNGAWHHLTLDWTASTNTMTYTIDDKDPATGLAQAGQSRSETIYSSDLGDKTTALWGFTGSTGGNSESNLVSFEQIPGLVDSSATGTVTDLTQNKKIADGDSVNTNDRLQLDYQLTYNSGSAPWTNVRASLKIPTGITPTKGDYYEPRWNHIKF</sequence>
<keyword evidence="2" id="KW-1185">Reference proteome</keyword>